<keyword evidence="1" id="KW-0812">Transmembrane</keyword>
<keyword evidence="4" id="KW-1185">Reference proteome</keyword>
<keyword evidence="1" id="KW-1133">Transmembrane helix</keyword>
<accession>A0ABQ3GPF1</accession>
<evidence type="ECO:0000313" key="4">
    <source>
        <dbReference type="Proteomes" id="UP000610203"/>
    </source>
</evidence>
<gene>
    <name evidence="3" type="ORF">GCM10016272_11400</name>
</gene>
<name>A0ABQ3GPF1_9GAMM</name>
<dbReference type="RefSeq" id="WP_189583027.1">
    <property type="nucleotide sequence ID" value="NZ_BMZR01000002.1"/>
</dbReference>
<evidence type="ECO:0000313" key="3">
    <source>
        <dbReference type="EMBL" id="GHD30542.1"/>
    </source>
</evidence>
<feature type="transmembrane region" description="Helical" evidence="1">
    <location>
        <begin position="12"/>
        <end position="32"/>
    </location>
</feature>
<keyword evidence="1" id="KW-0472">Membrane</keyword>
<dbReference type="InterPro" id="IPR054402">
    <property type="entry name" value="Tt1218-like_dom"/>
</dbReference>
<dbReference type="NCBIfam" id="TIGR02523">
    <property type="entry name" value="type_IV_pilV"/>
    <property type="match status" value="1"/>
</dbReference>
<dbReference type="Proteomes" id="UP000610203">
    <property type="component" value="Unassembled WGS sequence"/>
</dbReference>
<comment type="caution">
    <text evidence="3">The sequence shown here is derived from an EMBL/GenBank/DDBJ whole genome shotgun (WGS) entry which is preliminary data.</text>
</comment>
<organism evidence="3 4">
    <name type="scientific">Psychrobacter glaciei</name>
    <dbReference type="NCBI Taxonomy" id="619771"/>
    <lineage>
        <taxon>Bacteria</taxon>
        <taxon>Pseudomonadati</taxon>
        <taxon>Pseudomonadota</taxon>
        <taxon>Gammaproteobacteria</taxon>
        <taxon>Moraxellales</taxon>
        <taxon>Moraxellaceae</taxon>
        <taxon>Psychrobacter</taxon>
    </lineage>
</organism>
<sequence>MSVRDTQTGVGLIEVMVALLLLTVAVLGYSALQVQAIKATNESFERTQSLVMMRNIAEKIHANPDSISIYETQINLSTNSTPNKKCGLDGQAVTTAAFCTPAELARAESFYIKTDLANYDFEVQMHPCPNTGGSGASAASNIMFSYCLISAWGLTTPTIGEDEDVDCLTNRVSENNVVTEAGGRYHPKSTCMMMEI</sequence>
<reference evidence="4" key="1">
    <citation type="journal article" date="2019" name="Int. J. Syst. Evol. Microbiol.">
        <title>The Global Catalogue of Microorganisms (GCM) 10K type strain sequencing project: providing services to taxonomists for standard genome sequencing and annotation.</title>
        <authorList>
            <consortium name="The Broad Institute Genomics Platform"/>
            <consortium name="The Broad Institute Genome Sequencing Center for Infectious Disease"/>
            <person name="Wu L."/>
            <person name="Ma J."/>
        </authorList>
    </citation>
    <scope>NUCLEOTIDE SEQUENCE [LARGE SCALE GENOMIC DNA]</scope>
    <source>
        <strain evidence="4">KCTC 42280</strain>
    </source>
</reference>
<evidence type="ECO:0000256" key="1">
    <source>
        <dbReference type="SAM" id="Phobius"/>
    </source>
</evidence>
<protein>
    <recommendedName>
        <fullName evidence="2">Type IV pilin Tt1218-like domain-containing protein</fullName>
    </recommendedName>
</protein>
<feature type="domain" description="Type IV pilin Tt1218-like" evidence="2">
    <location>
        <begin position="31"/>
        <end position="106"/>
    </location>
</feature>
<dbReference type="InterPro" id="IPR013362">
    <property type="entry name" value="Pilus_4_PilV"/>
</dbReference>
<dbReference type="EMBL" id="BMZR01000002">
    <property type="protein sequence ID" value="GHD30542.1"/>
    <property type="molecule type" value="Genomic_DNA"/>
</dbReference>
<evidence type="ECO:0000259" key="2">
    <source>
        <dbReference type="Pfam" id="PF22150"/>
    </source>
</evidence>
<proteinExistence type="predicted"/>
<dbReference type="Pfam" id="PF22150">
    <property type="entry name" value="Tt1218-like"/>
    <property type="match status" value="1"/>
</dbReference>